<gene>
    <name evidence="1" type="ORF">AAEJ74_08645</name>
</gene>
<name>A0ABU9EIK9_LIMFS</name>
<evidence type="ECO:0000313" key="1">
    <source>
        <dbReference type="EMBL" id="MEK9511758.1"/>
    </source>
</evidence>
<dbReference type="RefSeq" id="WP_235720272.1">
    <property type="nucleotide sequence ID" value="NZ_JBBWYZ010000006.1"/>
</dbReference>
<sequence length="93" mass="10787">MQQSAIEHTSQLYTPALSRRRFLWCDRLMAEGSDRKKGYLPKFERDDYSKELSNLAEVAEVIFHSPDPVNASKETLNPSVVGKLKQFFRQLLK</sequence>
<reference evidence="1 2" key="1">
    <citation type="journal article" date="2024" name="Front. Microbiol.">
        <title>Transcriptomic insights into the dominance of two phototrophs throughout the water column of a tropical hypersaline-alkaline crater lake (Dziani Dzaha, Mayotte).</title>
        <authorList>
            <person name="Duperron S."/>
            <person name="Halary S."/>
            <person name="Bouly J.-P."/>
            <person name="Roussel T."/>
            <person name="Hugoni M."/>
            <person name="Bruto M."/>
            <person name="Oger P."/>
            <person name="Duval C."/>
            <person name="Woo A."/>
            <person name="Jezequiel D."/>
            <person name="Ader M."/>
            <person name="Leboulanger C."/>
            <person name="Agogue H."/>
            <person name="Grossi V."/>
            <person name="Trousselier M."/>
            <person name="Bernard C."/>
        </authorList>
    </citation>
    <scope>NUCLEOTIDE SEQUENCE [LARGE SCALE GENOMIC DNA]</scope>
    <source>
        <strain evidence="1 2">PMC 851.14</strain>
    </source>
</reference>
<keyword evidence="2" id="KW-1185">Reference proteome</keyword>
<protein>
    <submittedName>
        <fullName evidence="1">Uncharacterized protein</fullName>
    </submittedName>
</protein>
<organism evidence="1 2">
    <name type="scientific">Limnospira fusiformis PMC 851.14</name>
    <dbReference type="NCBI Taxonomy" id="2219512"/>
    <lineage>
        <taxon>Bacteria</taxon>
        <taxon>Bacillati</taxon>
        <taxon>Cyanobacteriota</taxon>
        <taxon>Cyanophyceae</taxon>
        <taxon>Oscillatoriophycideae</taxon>
        <taxon>Oscillatoriales</taxon>
        <taxon>Sirenicapillariaceae</taxon>
        <taxon>Limnospira</taxon>
    </lineage>
</organism>
<accession>A0ABU9EIK9</accession>
<dbReference type="EMBL" id="JBBWYZ010000006">
    <property type="protein sequence ID" value="MEK9511758.1"/>
    <property type="molecule type" value="Genomic_DNA"/>
</dbReference>
<comment type="caution">
    <text evidence="1">The sequence shown here is derived from an EMBL/GenBank/DDBJ whole genome shotgun (WGS) entry which is preliminary data.</text>
</comment>
<dbReference type="Proteomes" id="UP001387447">
    <property type="component" value="Unassembled WGS sequence"/>
</dbReference>
<proteinExistence type="predicted"/>
<evidence type="ECO:0000313" key="2">
    <source>
        <dbReference type="Proteomes" id="UP001387447"/>
    </source>
</evidence>